<organism evidence="7 8">
    <name type="scientific">Lottia gigantea</name>
    <name type="common">Giant owl limpet</name>
    <dbReference type="NCBI Taxonomy" id="225164"/>
    <lineage>
        <taxon>Eukaryota</taxon>
        <taxon>Metazoa</taxon>
        <taxon>Spiralia</taxon>
        <taxon>Lophotrochozoa</taxon>
        <taxon>Mollusca</taxon>
        <taxon>Gastropoda</taxon>
        <taxon>Patellogastropoda</taxon>
        <taxon>Lottioidea</taxon>
        <taxon>Lottiidae</taxon>
        <taxon>Lottia</taxon>
    </lineage>
</organism>
<evidence type="ECO:0000256" key="4">
    <source>
        <dbReference type="ARBA" id="ARBA00022490"/>
    </source>
</evidence>
<keyword evidence="4" id="KW-0963">Cytoplasm</keyword>
<feature type="domain" description="AAA+ ATPase" evidence="6">
    <location>
        <begin position="202"/>
        <end position="371"/>
    </location>
</feature>
<keyword evidence="8" id="KW-1185">Reference proteome</keyword>
<dbReference type="PANTHER" id="PTHR43788">
    <property type="entry name" value="DNA2/NAM7 HELICASE FAMILY MEMBER"/>
    <property type="match status" value="1"/>
</dbReference>
<dbReference type="SUPFAM" id="SSF52540">
    <property type="entry name" value="P-loop containing nucleoside triphosphate hydrolases"/>
    <property type="match status" value="1"/>
</dbReference>
<dbReference type="InterPro" id="IPR048761">
    <property type="entry name" value="SMUBP-2_HCS1_1B"/>
</dbReference>
<dbReference type="InterPro" id="IPR027417">
    <property type="entry name" value="P-loop_NTPase"/>
</dbReference>
<dbReference type="InterPro" id="IPR050534">
    <property type="entry name" value="Coronavir_polyprotein_1ab"/>
</dbReference>
<dbReference type="CTD" id="20240999"/>
<name>V3ZI37_LOTGI</name>
<protein>
    <recommendedName>
        <fullName evidence="3">DNA helicase</fullName>
        <ecNumber evidence="3">3.6.4.12</ecNumber>
    </recommendedName>
</protein>
<keyword evidence="5" id="KW-0539">Nucleus</keyword>
<dbReference type="PANTHER" id="PTHR43788:SF8">
    <property type="entry name" value="DNA-BINDING PROTEIN SMUBP-2"/>
    <property type="match status" value="1"/>
</dbReference>
<dbReference type="EMBL" id="KB203567">
    <property type="protein sequence ID" value="ESO83852.1"/>
    <property type="molecule type" value="Genomic_DNA"/>
</dbReference>
<accession>V3ZI37</accession>
<dbReference type="InterPro" id="IPR003593">
    <property type="entry name" value="AAA+_ATPase"/>
</dbReference>
<dbReference type="EC" id="3.6.4.12" evidence="3"/>
<dbReference type="Pfam" id="PF21138">
    <property type="entry name" value="SMUBP-2_HCS1_1B"/>
    <property type="match status" value="1"/>
</dbReference>
<dbReference type="Pfam" id="PF13086">
    <property type="entry name" value="AAA_11"/>
    <property type="match status" value="1"/>
</dbReference>
<dbReference type="OMA" id="STESACW"/>
<evidence type="ECO:0000256" key="5">
    <source>
        <dbReference type="ARBA" id="ARBA00023242"/>
    </source>
</evidence>
<evidence type="ECO:0000256" key="3">
    <source>
        <dbReference type="ARBA" id="ARBA00012551"/>
    </source>
</evidence>
<dbReference type="CDD" id="cd18044">
    <property type="entry name" value="DEXXQc_SMUBP2"/>
    <property type="match status" value="1"/>
</dbReference>
<evidence type="ECO:0000259" key="6">
    <source>
        <dbReference type="SMART" id="SM00382"/>
    </source>
</evidence>
<evidence type="ECO:0000256" key="1">
    <source>
        <dbReference type="ARBA" id="ARBA00004123"/>
    </source>
</evidence>
<dbReference type="KEGG" id="lgi:LOTGIDRAFT_168897"/>
<dbReference type="STRING" id="225164.V3ZI37"/>
<comment type="subcellular location">
    <subcellularLocation>
        <location evidence="2">Cytoplasm</location>
    </subcellularLocation>
    <subcellularLocation>
        <location evidence="1">Nucleus</location>
    </subcellularLocation>
</comment>
<dbReference type="InterPro" id="IPR041677">
    <property type="entry name" value="DNA2/NAM7_AAA_11"/>
</dbReference>
<dbReference type="GO" id="GO:0005634">
    <property type="term" value="C:nucleus"/>
    <property type="evidence" value="ECO:0007669"/>
    <property type="project" value="UniProtKB-SubCell"/>
</dbReference>
<dbReference type="HOGENOM" id="CLU_001666_8_0_1"/>
<evidence type="ECO:0000313" key="8">
    <source>
        <dbReference type="Proteomes" id="UP000030746"/>
    </source>
</evidence>
<evidence type="ECO:0000313" key="7">
    <source>
        <dbReference type="EMBL" id="ESO83852.1"/>
    </source>
</evidence>
<dbReference type="GO" id="GO:0005737">
    <property type="term" value="C:cytoplasm"/>
    <property type="evidence" value="ECO:0007669"/>
    <property type="project" value="UniProtKB-SubCell"/>
</dbReference>
<gene>
    <name evidence="7" type="ORF">LOTGIDRAFT_168897</name>
</gene>
<dbReference type="Proteomes" id="UP000030746">
    <property type="component" value="Unassembled WGS sequence"/>
</dbReference>
<dbReference type="Gene3D" id="2.40.30.270">
    <property type="match status" value="1"/>
</dbReference>
<dbReference type="GO" id="GO:0003723">
    <property type="term" value="F:RNA binding"/>
    <property type="evidence" value="ECO:0007669"/>
    <property type="project" value="InterPro"/>
</dbReference>
<dbReference type="GeneID" id="20240999"/>
<dbReference type="RefSeq" id="XP_009065431.1">
    <property type="nucleotide sequence ID" value="XM_009067183.1"/>
</dbReference>
<sequence>MDLEKFVTKTIDLLEKERQTEIDETRFLTEKIPAKELQRKGVCLLKLRLNERRSGLYGRTVVTFEPFWSGNELPSHNLTHGDIVGLNLSQGEGYSDNLASGIVSKVNQSSISVAFDEATDVFSLDDDVQYKLTKLANDVTYKRLKGALKNLNRYTSGRSGNLINVLFHVSELSPPSQPFAIEYYNDKLDNSQKEAVKFSLLQKELAVIHGPPGTGKTTTVVEVILQAVKQGLKVLACAPSNIAVDNLVERISRYKQKIVRIGHPARLLPTIQKFALDSIVANSEETRLVEDVRRDLDKVLVKMKASRNKGAKHGLKEEIKVLRKELRERAAEATRQILTKAEVVLVTLTSATDDGPLKFLEKDHFDLVVIDENSQALEAGCWISLLRAPRCILAGDHHQLPPTILSKQLIRKKLKNSPKISKSAKKCMLRIFEI</sequence>
<dbReference type="OrthoDB" id="6513042at2759"/>
<evidence type="ECO:0000256" key="2">
    <source>
        <dbReference type="ARBA" id="ARBA00004496"/>
    </source>
</evidence>
<proteinExistence type="predicted"/>
<dbReference type="Gene3D" id="3.40.50.300">
    <property type="entry name" value="P-loop containing nucleotide triphosphate hydrolases"/>
    <property type="match status" value="1"/>
</dbReference>
<reference evidence="7 8" key="1">
    <citation type="journal article" date="2013" name="Nature">
        <title>Insights into bilaterian evolution from three spiralian genomes.</title>
        <authorList>
            <person name="Simakov O."/>
            <person name="Marletaz F."/>
            <person name="Cho S.J."/>
            <person name="Edsinger-Gonzales E."/>
            <person name="Havlak P."/>
            <person name="Hellsten U."/>
            <person name="Kuo D.H."/>
            <person name="Larsson T."/>
            <person name="Lv J."/>
            <person name="Arendt D."/>
            <person name="Savage R."/>
            <person name="Osoegawa K."/>
            <person name="de Jong P."/>
            <person name="Grimwood J."/>
            <person name="Chapman J.A."/>
            <person name="Shapiro H."/>
            <person name="Aerts A."/>
            <person name="Otillar R.P."/>
            <person name="Terry A.Y."/>
            <person name="Boore J.L."/>
            <person name="Grigoriev I.V."/>
            <person name="Lindberg D.R."/>
            <person name="Seaver E.C."/>
            <person name="Weisblat D.A."/>
            <person name="Putnam N.H."/>
            <person name="Rokhsar D.S."/>
        </authorList>
    </citation>
    <scope>NUCLEOTIDE SEQUENCE [LARGE SCALE GENOMIC DNA]</scope>
</reference>
<dbReference type="GO" id="GO:0043139">
    <property type="term" value="F:5'-3' DNA helicase activity"/>
    <property type="evidence" value="ECO:0007669"/>
    <property type="project" value="TreeGrafter"/>
</dbReference>
<dbReference type="SMART" id="SM00382">
    <property type="entry name" value="AAA"/>
    <property type="match status" value="1"/>
</dbReference>
<dbReference type="AlphaFoldDB" id="V3ZI37"/>